<dbReference type="InterPro" id="IPR038765">
    <property type="entry name" value="Papain-like_cys_pep_sf"/>
</dbReference>
<dbReference type="SUPFAM" id="SSF54001">
    <property type="entry name" value="Cysteine proteinases"/>
    <property type="match status" value="1"/>
</dbReference>
<dbReference type="AlphaFoldDB" id="A0A1E5LDB2"/>
<protein>
    <recommendedName>
        <fullName evidence="6">NlpC/P60 domain-containing protein</fullName>
    </recommendedName>
</protein>
<dbReference type="Pfam" id="PF00877">
    <property type="entry name" value="NLPC_P60"/>
    <property type="match status" value="1"/>
</dbReference>
<dbReference type="EMBL" id="MJEH01000037">
    <property type="protein sequence ID" value="OEH92029.1"/>
    <property type="molecule type" value="Genomic_DNA"/>
</dbReference>
<dbReference type="GO" id="GO:0006508">
    <property type="term" value="P:proteolysis"/>
    <property type="evidence" value="ECO:0007669"/>
    <property type="project" value="UniProtKB-KW"/>
</dbReference>
<feature type="domain" description="NlpC/P60" evidence="6">
    <location>
        <begin position="45"/>
        <end position="167"/>
    </location>
</feature>
<dbReference type="PANTHER" id="PTHR47053:SF1">
    <property type="entry name" value="MUREIN DD-ENDOPEPTIDASE MEPH-RELATED"/>
    <property type="match status" value="1"/>
</dbReference>
<proteinExistence type="inferred from homology"/>
<dbReference type="GO" id="GO:0008234">
    <property type="term" value="F:cysteine-type peptidase activity"/>
    <property type="evidence" value="ECO:0007669"/>
    <property type="project" value="UniProtKB-KW"/>
</dbReference>
<reference evidence="7 8" key="1">
    <citation type="submission" date="2016-08" db="EMBL/GenBank/DDBJ databases">
        <title>Genome of Bacillus solimangrovi GH2-4.</title>
        <authorList>
            <person name="Lim S."/>
            <person name="Kim B.-C."/>
        </authorList>
    </citation>
    <scope>NUCLEOTIDE SEQUENCE [LARGE SCALE GENOMIC DNA]</scope>
    <source>
        <strain evidence="7 8">GH2-4</strain>
    </source>
</reference>
<dbReference type="InterPro" id="IPR051202">
    <property type="entry name" value="Peptidase_C40"/>
</dbReference>
<keyword evidence="8" id="KW-1185">Reference proteome</keyword>
<accession>A0A1E5LDB2</accession>
<evidence type="ECO:0000256" key="3">
    <source>
        <dbReference type="ARBA" id="ARBA00022801"/>
    </source>
</evidence>
<dbReference type="PROSITE" id="PS51935">
    <property type="entry name" value="NLPC_P60"/>
    <property type="match status" value="1"/>
</dbReference>
<evidence type="ECO:0000256" key="2">
    <source>
        <dbReference type="ARBA" id="ARBA00022670"/>
    </source>
</evidence>
<gene>
    <name evidence="7" type="ORF">BFG57_17065</name>
</gene>
<evidence type="ECO:0000259" key="6">
    <source>
        <dbReference type="PROSITE" id="PS51935"/>
    </source>
</evidence>
<comment type="caution">
    <text evidence="7">The sequence shown here is derived from an EMBL/GenBank/DDBJ whole genome shotgun (WGS) entry which is preliminary data.</text>
</comment>
<comment type="similarity">
    <text evidence="1">Belongs to the peptidase C40 family.</text>
</comment>
<evidence type="ECO:0000256" key="5">
    <source>
        <dbReference type="SAM" id="SignalP"/>
    </source>
</evidence>
<keyword evidence="4" id="KW-0788">Thiol protease</keyword>
<dbReference type="Gene3D" id="3.90.1720.10">
    <property type="entry name" value="endopeptidase domain like (from Nostoc punctiforme)"/>
    <property type="match status" value="1"/>
</dbReference>
<keyword evidence="2" id="KW-0645">Protease</keyword>
<evidence type="ECO:0000313" key="7">
    <source>
        <dbReference type="EMBL" id="OEH92029.1"/>
    </source>
</evidence>
<dbReference type="RefSeq" id="WP_069717937.1">
    <property type="nucleotide sequence ID" value="NZ_MJEH01000037.1"/>
</dbReference>
<dbReference type="InterPro" id="IPR000064">
    <property type="entry name" value="NLP_P60_dom"/>
</dbReference>
<keyword evidence="3" id="KW-0378">Hydrolase</keyword>
<name>A0A1E5LDB2_9BACI</name>
<dbReference type="Proteomes" id="UP000095209">
    <property type="component" value="Unassembled WGS sequence"/>
</dbReference>
<evidence type="ECO:0000256" key="4">
    <source>
        <dbReference type="ARBA" id="ARBA00022807"/>
    </source>
</evidence>
<keyword evidence="5" id="KW-0732">Signal</keyword>
<evidence type="ECO:0000313" key="8">
    <source>
        <dbReference type="Proteomes" id="UP000095209"/>
    </source>
</evidence>
<feature type="signal peptide" evidence="5">
    <location>
        <begin position="1"/>
        <end position="27"/>
    </location>
</feature>
<sequence>MLKYMKFVHAATLVSLLLLVNETSVYAEEVDLTDVAQVEETIENTNIPELLIEESKKHLGSPYLFGGNSHEGFDCSGFSQYVFKELGIELPRTTGEQYNVGTEVGASNLIVGDLVFFETYKSGPSHLGIYIGNQEFIHSASTTGVAISNLDDPYYWKERYIGARRVIKD</sequence>
<organism evidence="7 8">
    <name type="scientific">Bacillus solimangrovi</name>
    <dbReference type="NCBI Taxonomy" id="1305675"/>
    <lineage>
        <taxon>Bacteria</taxon>
        <taxon>Bacillati</taxon>
        <taxon>Bacillota</taxon>
        <taxon>Bacilli</taxon>
        <taxon>Bacillales</taxon>
        <taxon>Bacillaceae</taxon>
        <taxon>Bacillus</taxon>
    </lineage>
</organism>
<evidence type="ECO:0000256" key="1">
    <source>
        <dbReference type="ARBA" id="ARBA00007074"/>
    </source>
</evidence>
<feature type="chain" id="PRO_5009180889" description="NlpC/P60 domain-containing protein" evidence="5">
    <location>
        <begin position="28"/>
        <end position="169"/>
    </location>
</feature>
<dbReference type="STRING" id="1305675.BFG57_17065"/>
<dbReference type="PANTHER" id="PTHR47053">
    <property type="entry name" value="MUREIN DD-ENDOPEPTIDASE MEPH-RELATED"/>
    <property type="match status" value="1"/>
</dbReference>